<evidence type="ECO:0000256" key="4">
    <source>
        <dbReference type="ARBA" id="ARBA00008952"/>
    </source>
</evidence>
<dbReference type="Pfam" id="PF08287">
    <property type="entry name" value="DASH_Spc19"/>
    <property type="match status" value="1"/>
</dbReference>
<keyword evidence="13" id="KW-0175">Coiled coil</keyword>
<dbReference type="GO" id="GO:0008608">
    <property type="term" value="P:attachment of spindle microtubules to kinetochore"/>
    <property type="evidence" value="ECO:0007669"/>
    <property type="project" value="InterPro"/>
</dbReference>
<name>A0A9P6APG6_9AGAM</name>
<proteinExistence type="inferred from homology"/>
<sequence>MERSLLHPRASAYSNIGNATVYHDLSAAEACVSALTTCNDYLLDGLEVFEQEVQELNRLGKVLQNNRLFVLIPEKRVRVYAAQQNEDIEPQINELLELAEKSLKILERKEAALAKKIKTLQAPKQEPSTAARNDDRKAKMLIKQRQLWEKELLALETECRTLRGVL</sequence>
<comment type="similarity">
    <text evidence="4">Belongs to the DASH complex SPC19 family.</text>
</comment>
<evidence type="ECO:0000313" key="15">
    <source>
        <dbReference type="Proteomes" id="UP000886523"/>
    </source>
</evidence>
<comment type="caution">
    <text evidence="14">The sequence shown here is derived from an EMBL/GenBank/DDBJ whole genome shotgun (WGS) entry which is preliminary data.</text>
</comment>
<dbReference type="InterPro" id="IPR013251">
    <property type="entry name" value="DASH_Spc19"/>
</dbReference>
<keyword evidence="10" id="KW-0539">Nucleus</keyword>
<dbReference type="PANTHER" id="PTHR28262:SF1">
    <property type="entry name" value="DASH COMPLEX SUBUNIT SPC19"/>
    <property type="match status" value="1"/>
</dbReference>
<keyword evidence="9" id="KW-0206">Cytoskeleton</keyword>
<dbReference type="AlphaFoldDB" id="A0A9P6APG6"/>
<evidence type="ECO:0000256" key="9">
    <source>
        <dbReference type="ARBA" id="ARBA00023212"/>
    </source>
</evidence>
<protein>
    <recommendedName>
        <fullName evidence="5">DASH complex subunit SPC19</fullName>
    </recommendedName>
    <alternativeName>
        <fullName evidence="12">Outer kinetochore protein SPC19</fullName>
    </alternativeName>
</protein>
<dbReference type="Proteomes" id="UP000886523">
    <property type="component" value="Unassembled WGS sequence"/>
</dbReference>
<dbReference type="EMBL" id="MU129032">
    <property type="protein sequence ID" value="KAF9509600.1"/>
    <property type="molecule type" value="Genomic_DNA"/>
</dbReference>
<evidence type="ECO:0000256" key="5">
    <source>
        <dbReference type="ARBA" id="ARBA00016329"/>
    </source>
</evidence>
<keyword evidence="6" id="KW-0158">Chromosome</keyword>
<evidence type="ECO:0000313" key="14">
    <source>
        <dbReference type="EMBL" id="KAF9509600.1"/>
    </source>
</evidence>
<dbReference type="OrthoDB" id="3361333at2759"/>
<dbReference type="GO" id="GO:0042729">
    <property type="term" value="C:DASH complex"/>
    <property type="evidence" value="ECO:0007669"/>
    <property type="project" value="InterPro"/>
</dbReference>
<organism evidence="14 15">
    <name type="scientific">Hydnum rufescens UP504</name>
    <dbReference type="NCBI Taxonomy" id="1448309"/>
    <lineage>
        <taxon>Eukaryota</taxon>
        <taxon>Fungi</taxon>
        <taxon>Dikarya</taxon>
        <taxon>Basidiomycota</taxon>
        <taxon>Agaricomycotina</taxon>
        <taxon>Agaricomycetes</taxon>
        <taxon>Cantharellales</taxon>
        <taxon>Hydnaceae</taxon>
        <taxon>Hydnum</taxon>
    </lineage>
</organism>
<evidence type="ECO:0000256" key="11">
    <source>
        <dbReference type="ARBA" id="ARBA00023328"/>
    </source>
</evidence>
<evidence type="ECO:0000256" key="8">
    <source>
        <dbReference type="ARBA" id="ARBA00022838"/>
    </source>
</evidence>
<evidence type="ECO:0000256" key="13">
    <source>
        <dbReference type="SAM" id="Coils"/>
    </source>
</evidence>
<evidence type="ECO:0000256" key="10">
    <source>
        <dbReference type="ARBA" id="ARBA00023242"/>
    </source>
</evidence>
<dbReference type="PANTHER" id="PTHR28262">
    <property type="entry name" value="DASH COMPLEX SUBUNIT SPC19"/>
    <property type="match status" value="1"/>
</dbReference>
<comment type="subcellular location">
    <subcellularLocation>
        <location evidence="3">Chromosome</location>
        <location evidence="3">Centromere</location>
        <location evidence="3">Kinetochore</location>
    </subcellularLocation>
    <subcellularLocation>
        <location evidence="2">Cytoplasm</location>
        <location evidence="2">Cytoskeleton</location>
        <location evidence="2">Spindle</location>
    </subcellularLocation>
    <subcellularLocation>
        <location evidence="1">Nucleus</location>
    </subcellularLocation>
</comment>
<evidence type="ECO:0000256" key="6">
    <source>
        <dbReference type="ARBA" id="ARBA00022454"/>
    </source>
</evidence>
<evidence type="ECO:0000256" key="12">
    <source>
        <dbReference type="ARBA" id="ARBA00032583"/>
    </source>
</evidence>
<keyword evidence="8" id="KW-0995">Kinetochore</keyword>
<evidence type="ECO:0000256" key="7">
    <source>
        <dbReference type="ARBA" id="ARBA00022490"/>
    </source>
</evidence>
<accession>A0A9P6APG6</accession>
<dbReference type="GO" id="GO:0005876">
    <property type="term" value="C:spindle microtubule"/>
    <property type="evidence" value="ECO:0007669"/>
    <property type="project" value="InterPro"/>
</dbReference>
<evidence type="ECO:0000256" key="1">
    <source>
        <dbReference type="ARBA" id="ARBA00004123"/>
    </source>
</evidence>
<feature type="coiled-coil region" evidence="13">
    <location>
        <begin position="96"/>
        <end position="158"/>
    </location>
</feature>
<evidence type="ECO:0000256" key="3">
    <source>
        <dbReference type="ARBA" id="ARBA00004629"/>
    </source>
</evidence>
<evidence type="ECO:0000256" key="2">
    <source>
        <dbReference type="ARBA" id="ARBA00004186"/>
    </source>
</evidence>
<keyword evidence="15" id="KW-1185">Reference proteome</keyword>
<reference evidence="14" key="1">
    <citation type="journal article" date="2020" name="Nat. Commun.">
        <title>Large-scale genome sequencing of mycorrhizal fungi provides insights into the early evolution of symbiotic traits.</title>
        <authorList>
            <person name="Miyauchi S."/>
            <person name="Kiss E."/>
            <person name="Kuo A."/>
            <person name="Drula E."/>
            <person name="Kohler A."/>
            <person name="Sanchez-Garcia M."/>
            <person name="Morin E."/>
            <person name="Andreopoulos B."/>
            <person name="Barry K.W."/>
            <person name="Bonito G."/>
            <person name="Buee M."/>
            <person name="Carver A."/>
            <person name="Chen C."/>
            <person name="Cichocki N."/>
            <person name="Clum A."/>
            <person name="Culley D."/>
            <person name="Crous P.W."/>
            <person name="Fauchery L."/>
            <person name="Girlanda M."/>
            <person name="Hayes R.D."/>
            <person name="Keri Z."/>
            <person name="LaButti K."/>
            <person name="Lipzen A."/>
            <person name="Lombard V."/>
            <person name="Magnuson J."/>
            <person name="Maillard F."/>
            <person name="Murat C."/>
            <person name="Nolan M."/>
            <person name="Ohm R.A."/>
            <person name="Pangilinan J."/>
            <person name="Pereira M.F."/>
            <person name="Perotto S."/>
            <person name="Peter M."/>
            <person name="Pfister S."/>
            <person name="Riley R."/>
            <person name="Sitrit Y."/>
            <person name="Stielow J.B."/>
            <person name="Szollosi G."/>
            <person name="Zifcakova L."/>
            <person name="Stursova M."/>
            <person name="Spatafora J.W."/>
            <person name="Tedersoo L."/>
            <person name="Vaario L.M."/>
            <person name="Yamada A."/>
            <person name="Yan M."/>
            <person name="Wang P."/>
            <person name="Xu J."/>
            <person name="Bruns T."/>
            <person name="Baldrian P."/>
            <person name="Vilgalys R."/>
            <person name="Dunand C."/>
            <person name="Henrissat B."/>
            <person name="Grigoriev I.V."/>
            <person name="Hibbett D."/>
            <person name="Nagy L.G."/>
            <person name="Martin F.M."/>
        </authorList>
    </citation>
    <scope>NUCLEOTIDE SEQUENCE</scope>
    <source>
        <strain evidence="14">UP504</strain>
    </source>
</reference>
<keyword evidence="7" id="KW-0963">Cytoplasm</keyword>
<keyword evidence="11" id="KW-0137">Centromere</keyword>
<gene>
    <name evidence="14" type="ORF">BS47DRAFT_141950</name>
</gene>